<reference evidence="2" key="1">
    <citation type="submission" date="2022-11" db="UniProtKB">
        <authorList>
            <consortium name="WormBaseParasite"/>
        </authorList>
    </citation>
    <scope>IDENTIFICATION</scope>
</reference>
<evidence type="ECO:0000313" key="1">
    <source>
        <dbReference type="Proteomes" id="UP000887576"/>
    </source>
</evidence>
<name>A0AC34R9B2_9BILA</name>
<dbReference type="Proteomes" id="UP000887576">
    <property type="component" value="Unplaced"/>
</dbReference>
<sequence>MADFSGLLYVTKWSEERSDIIFSVDDENIFAHKLIVGYRSSVLKTIINASLAPKSENGEKPVIKIDDERISAKDFRTFLLFLYCNKVDVRDLEHAFTLMYLAKKYEDIHLYQFCEEYLKREINLTSVNVVTIANSASVFHDSEVFKTAIEFIATKGILMNERKYFGMNSEVLSAVLKQDKILPCSTYTTYGIGGKCDNCELAPPKEIELFDIMLKWGQNQLEMKKMTKNPKKLRKVLKSCLPFIRFPVMTVDELSTIVYPTKLLEKSVMAAVFVDSNNFAKGTTTNESTFSKVKRSFS</sequence>
<organism evidence="1 2">
    <name type="scientific">Panagrolaimus sp. JU765</name>
    <dbReference type="NCBI Taxonomy" id="591449"/>
    <lineage>
        <taxon>Eukaryota</taxon>
        <taxon>Metazoa</taxon>
        <taxon>Ecdysozoa</taxon>
        <taxon>Nematoda</taxon>
        <taxon>Chromadorea</taxon>
        <taxon>Rhabditida</taxon>
        <taxon>Tylenchina</taxon>
        <taxon>Panagrolaimomorpha</taxon>
        <taxon>Panagrolaimoidea</taxon>
        <taxon>Panagrolaimidae</taxon>
        <taxon>Panagrolaimus</taxon>
    </lineage>
</organism>
<protein>
    <submittedName>
        <fullName evidence="2">BTB domain-containing protein</fullName>
    </submittedName>
</protein>
<accession>A0AC34R9B2</accession>
<evidence type="ECO:0000313" key="2">
    <source>
        <dbReference type="WBParaSite" id="JU765_v2.g4762.t1"/>
    </source>
</evidence>
<dbReference type="WBParaSite" id="JU765_v2.g4762.t1">
    <property type="protein sequence ID" value="JU765_v2.g4762.t1"/>
    <property type="gene ID" value="JU765_v2.g4762"/>
</dbReference>
<proteinExistence type="predicted"/>